<gene>
    <name evidence="2" type="ORF">HJG54_31565</name>
</gene>
<accession>A0AA97AP23</accession>
<keyword evidence="1" id="KW-1133">Transmembrane helix</keyword>
<name>A0AA97AP23_9CYAN</name>
<sequence length="138" mass="15305">MDIAQRIATLNRIRRFSRLMDSAFRLPVIGVRFGLDPIIGLVPGAGDLVATGFSLYILYLATRFHLPGAVIRRMLFNIGLEAVVGTIPLFGDLFDAFYKSNIRNLALLEQYLQVAEPDLENADPLDLASTQKDVALQI</sequence>
<organism evidence="2">
    <name type="scientific">Leptolyngbya sp. NK1-12</name>
    <dbReference type="NCBI Taxonomy" id="2547451"/>
    <lineage>
        <taxon>Bacteria</taxon>
        <taxon>Bacillati</taxon>
        <taxon>Cyanobacteriota</taxon>
        <taxon>Cyanophyceae</taxon>
        <taxon>Leptolyngbyales</taxon>
        <taxon>Leptolyngbyaceae</taxon>
        <taxon>Leptolyngbya group</taxon>
        <taxon>Leptolyngbya</taxon>
    </lineage>
</organism>
<dbReference type="Pfam" id="PF13430">
    <property type="entry name" value="DUF4112"/>
    <property type="match status" value="1"/>
</dbReference>
<dbReference type="PANTHER" id="PTHR35519">
    <property type="entry name" value="MEMBRANE PROTEINS"/>
    <property type="match status" value="1"/>
</dbReference>
<feature type="transmembrane region" description="Helical" evidence="1">
    <location>
        <begin position="48"/>
        <end position="66"/>
    </location>
</feature>
<dbReference type="PANTHER" id="PTHR35519:SF2">
    <property type="entry name" value="PH DOMAIN PROTEIN"/>
    <property type="match status" value="1"/>
</dbReference>
<dbReference type="RefSeq" id="WP_316435702.1">
    <property type="nucleotide sequence ID" value="NZ_CP053587.1"/>
</dbReference>
<dbReference type="EMBL" id="CP053587">
    <property type="protein sequence ID" value="WNZ27422.1"/>
    <property type="molecule type" value="Genomic_DNA"/>
</dbReference>
<reference evidence="2" key="1">
    <citation type="submission" date="2020-05" db="EMBL/GenBank/DDBJ databases">
        <authorList>
            <person name="Zhu T."/>
            <person name="Keshari N."/>
            <person name="Lu X."/>
        </authorList>
    </citation>
    <scope>NUCLEOTIDE SEQUENCE</scope>
    <source>
        <strain evidence="2">NK1-12</strain>
    </source>
</reference>
<proteinExistence type="predicted"/>
<keyword evidence="1" id="KW-0812">Transmembrane</keyword>
<protein>
    <submittedName>
        <fullName evidence="2">DUF4112 domain-containing protein</fullName>
    </submittedName>
</protein>
<evidence type="ECO:0000313" key="2">
    <source>
        <dbReference type="EMBL" id="WNZ27422.1"/>
    </source>
</evidence>
<keyword evidence="1" id="KW-0472">Membrane</keyword>
<dbReference type="AlphaFoldDB" id="A0AA97AP23"/>
<evidence type="ECO:0000256" key="1">
    <source>
        <dbReference type="SAM" id="Phobius"/>
    </source>
</evidence>
<dbReference type="InterPro" id="IPR025187">
    <property type="entry name" value="DUF4112"/>
</dbReference>